<dbReference type="EMBL" id="SOJN01000070">
    <property type="protein sequence ID" value="TET45999.1"/>
    <property type="molecule type" value="Genomic_DNA"/>
</dbReference>
<gene>
    <name evidence="2" type="ORF">E3J62_05535</name>
</gene>
<dbReference type="Proteomes" id="UP000315525">
    <property type="component" value="Unassembled WGS sequence"/>
</dbReference>
<proteinExistence type="predicted"/>
<dbReference type="Gene3D" id="1.20.120.330">
    <property type="entry name" value="Nucleotidyltransferases domain 2"/>
    <property type="match status" value="1"/>
</dbReference>
<dbReference type="AlphaFoldDB" id="A0A523UUG7"/>
<organism evidence="2 3">
    <name type="scientific">candidate division TA06 bacterium</name>
    <dbReference type="NCBI Taxonomy" id="2250710"/>
    <lineage>
        <taxon>Bacteria</taxon>
        <taxon>Bacteria division TA06</taxon>
    </lineage>
</organism>
<feature type="domain" description="HEPN" evidence="1">
    <location>
        <begin position="30"/>
        <end position="140"/>
    </location>
</feature>
<evidence type="ECO:0000313" key="3">
    <source>
        <dbReference type="Proteomes" id="UP000315525"/>
    </source>
</evidence>
<evidence type="ECO:0000313" key="2">
    <source>
        <dbReference type="EMBL" id="TET45999.1"/>
    </source>
</evidence>
<dbReference type="Pfam" id="PF05168">
    <property type="entry name" value="HEPN"/>
    <property type="match status" value="1"/>
</dbReference>
<dbReference type="InterPro" id="IPR007842">
    <property type="entry name" value="HEPN_dom"/>
</dbReference>
<comment type="caution">
    <text evidence="2">The sequence shown here is derived from an EMBL/GenBank/DDBJ whole genome shotgun (WGS) entry which is preliminary data.</text>
</comment>
<evidence type="ECO:0000259" key="1">
    <source>
        <dbReference type="Pfam" id="PF05168"/>
    </source>
</evidence>
<accession>A0A523UUG7</accession>
<name>A0A523UUG7_UNCT6</name>
<reference evidence="2 3" key="1">
    <citation type="submission" date="2019-03" db="EMBL/GenBank/DDBJ databases">
        <title>Metabolic potential of uncultured bacteria and archaea associated with petroleum seepage in deep-sea sediments.</title>
        <authorList>
            <person name="Dong X."/>
            <person name="Hubert C."/>
        </authorList>
    </citation>
    <scope>NUCLEOTIDE SEQUENCE [LARGE SCALE GENOMIC DNA]</scope>
    <source>
        <strain evidence="2">E44_bin18</strain>
    </source>
</reference>
<sequence length="155" mass="18198">MKNDYRAYVQRMLREGLLKSQKVEFDRISRFLVRAVKDLETAQANLTIDEEAAYTFAYLGMLRAGRAIVFLQGFRPAGTQQHKTVVEFSGFVLGEEFRRLIKRFDAMRRKRHEFTYEPVFPVTMKEAKDALHTAREFVEKLIGFVKEKNPQMDLL</sequence>
<protein>
    <submittedName>
        <fullName evidence="2">HEPN domain-containing protein</fullName>
    </submittedName>
</protein>